<proteinExistence type="predicted"/>
<evidence type="ECO:0000313" key="4">
    <source>
        <dbReference type="Proteomes" id="UP000812031"/>
    </source>
</evidence>
<sequence length="168" mass="19591">MKKYISLFVLVALFLSCNKDLVEKPDNLIDKKVMEDIFYDMSLLEALKYQNPNSLYTNGINPRTYIFKKYKIDSLQFAKSNAYYAADYREYKKMFDDLNDRLKKEKAAVDLKIKKEAKKAAALKKTKAKKVQDSIKEAKKAKDLKIKKEKDSILNAKNEKDLKAKTKK</sequence>
<gene>
    <name evidence="3" type="ORF">KZH69_02885</name>
</gene>
<keyword evidence="1" id="KW-0175">Coiled coil</keyword>
<comment type="caution">
    <text evidence="3">The sequence shown here is derived from an EMBL/GenBank/DDBJ whole genome shotgun (WGS) entry which is preliminary data.</text>
</comment>
<protein>
    <submittedName>
        <fullName evidence="3">DUF4296 domain-containing protein</fullName>
    </submittedName>
</protein>
<evidence type="ECO:0000259" key="2">
    <source>
        <dbReference type="Pfam" id="PF14129"/>
    </source>
</evidence>
<name>A0ABS6XST9_9FLAO</name>
<dbReference type="EMBL" id="JAHWYN010000002">
    <property type="protein sequence ID" value="MBW4359422.1"/>
    <property type="molecule type" value="Genomic_DNA"/>
</dbReference>
<reference evidence="3 4" key="1">
    <citation type="submission" date="2021-07" db="EMBL/GenBank/DDBJ databases">
        <title>Flavobacterium sp. nov. isolated from sediment on the Taihu Lake.</title>
        <authorList>
            <person name="Qu J.-H."/>
        </authorList>
    </citation>
    <scope>NUCLEOTIDE SEQUENCE [LARGE SCALE GENOMIC DNA]</scope>
    <source>
        <strain evidence="3 4">NAS39</strain>
    </source>
</reference>
<dbReference type="RefSeq" id="WP_219315959.1">
    <property type="nucleotide sequence ID" value="NZ_JAHWYN010000002.1"/>
</dbReference>
<dbReference type="Pfam" id="PF14129">
    <property type="entry name" value="DUF4296"/>
    <property type="match status" value="1"/>
</dbReference>
<dbReference type="InterPro" id="IPR025381">
    <property type="entry name" value="DUF4296"/>
</dbReference>
<dbReference type="PROSITE" id="PS51257">
    <property type="entry name" value="PROKAR_LIPOPROTEIN"/>
    <property type="match status" value="1"/>
</dbReference>
<organism evidence="3 4">
    <name type="scientific">Flavobacterium taihuense</name>
    <dbReference type="NCBI Taxonomy" id="2857508"/>
    <lineage>
        <taxon>Bacteria</taxon>
        <taxon>Pseudomonadati</taxon>
        <taxon>Bacteroidota</taxon>
        <taxon>Flavobacteriia</taxon>
        <taxon>Flavobacteriales</taxon>
        <taxon>Flavobacteriaceae</taxon>
        <taxon>Flavobacterium</taxon>
    </lineage>
</organism>
<evidence type="ECO:0000256" key="1">
    <source>
        <dbReference type="SAM" id="Coils"/>
    </source>
</evidence>
<dbReference type="Proteomes" id="UP000812031">
    <property type="component" value="Unassembled WGS sequence"/>
</dbReference>
<keyword evidence="4" id="KW-1185">Reference proteome</keyword>
<evidence type="ECO:0000313" key="3">
    <source>
        <dbReference type="EMBL" id="MBW4359422.1"/>
    </source>
</evidence>
<accession>A0ABS6XST9</accession>
<feature type="coiled-coil region" evidence="1">
    <location>
        <begin position="88"/>
        <end position="119"/>
    </location>
</feature>
<feature type="domain" description="DUF4296" evidence="2">
    <location>
        <begin position="25"/>
        <end position="106"/>
    </location>
</feature>